<feature type="compositionally biased region" description="Basic and acidic residues" evidence="1">
    <location>
        <begin position="43"/>
        <end position="59"/>
    </location>
</feature>
<gene>
    <name evidence="2" type="ORF">BRAFLDRAFT_116970</name>
</gene>
<feature type="region of interest" description="Disordered" evidence="1">
    <location>
        <begin position="234"/>
        <end position="265"/>
    </location>
</feature>
<reference evidence="2" key="1">
    <citation type="journal article" date="2008" name="Nature">
        <title>The amphioxus genome and the evolution of the chordate karyotype.</title>
        <authorList>
            <consortium name="US DOE Joint Genome Institute (JGI-PGF)"/>
            <person name="Putnam N.H."/>
            <person name="Butts T."/>
            <person name="Ferrier D.E.K."/>
            <person name="Furlong R.F."/>
            <person name="Hellsten U."/>
            <person name="Kawashima T."/>
            <person name="Robinson-Rechavi M."/>
            <person name="Shoguchi E."/>
            <person name="Terry A."/>
            <person name="Yu J.-K."/>
            <person name="Benito-Gutierrez E.L."/>
            <person name="Dubchak I."/>
            <person name="Garcia-Fernandez J."/>
            <person name="Gibson-Brown J.J."/>
            <person name="Grigoriev I.V."/>
            <person name="Horton A.C."/>
            <person name="de Jong P.J."/>
            <person name="Jurka J."/>
            <person name="Kapitonov V.V."/>
            <person name="Kohara Y."/>
            <person name="Kuroki Y."/>
            <person name="Lindquist E."/>
            <person name="Lucas S."/>
            <person name="Osoegawa K."/>
            <person name="Pennacchio L.A."/>
            <person name="Salamov A.A."/>
            <person name="Satou Y."/>
            <person name="Sauka-Spengler T."/>
            <person name="Schmutz J."/>
            <person name="Shin-I T."/>
            <person name="Toyoda A."/>
            <person name="Bronner-Fraser M."/>
            <person name="Fujiyama A."/>
            <person name="Holland L.Z."/>
            <person name="Holland P.W.H."/>
            <person name="Satoh N."/>
            <person name="Rokhsar D.S."/>
        </authorList>
    </citation>
    <scope>NUCLEOTIDE SEQUENCE [LARGE SCALE GENOMIC DNA]</scope>
    <source>
        <strain evidence="2">S238N-H82</strain>
        <tissue evidence="2">Testes</tissue>
    </source>
</reference>
<dbReference type="AlphaFoldDB" id="C3YKL0"/>
<dbReference type="EMBL" id="GG666523">
    <property type="protein sequence ID" value="EEN59078.1"/>
    <property type="molecule type" value="Genomic_DNA"/>
</dbReference>
<organism>
    <name type="scientific">Branchiostoma floridae</name>
    <name type="common">Florida lancelet</name>
    <name type="synonym">Amphioxus</name>
    <dbReference type="NCBI Taxonomy" id="7739"/>
    <lineage>
        <taxon>Eukaryota</taxon>
        <taxon>Metazoa</taxon>
        <taxon>Chordata</taxon>
        <taxon>Cephalochordata</taxon>
        <taxon>Leptocardii</taxon>
        <taxon>Amphioxiformes</taxon>
        <taxon>Branchiostomatidae</taxon>
        <taxon>Branchiostoma</taxon>
    </lineage>
</organism>
<sequence>MADEEKQEAAAEPQEEAEEVSEEKTPEEEKTPDEEEAVPPEKSPQESPREEPEKQEETGGSRATLTDNEEGQDKKEEEEPVKTQKKEKDDTEKQDAPAGKTEDRKPTTGYSSPQGFRSVHPGTSYTPRSPRTRTAADSRSREKKTKEFMKEELRRVKTSFRKITAHIERPQLQPYRPFVWNSLAPYYSTYSVQFLLDLPEEASQGYNTRQTAIGLTDPEVSWRMDHVMLPMMTSRPMTEPAPTARRSYEPDTRPPKAGSTHLPMFPKINYSKTETARKEIINYGEVPKLRMELDKLKYIHPINRGHMKAACTTYLGTTPGSQRAISMLAKVMTLETKVKVMNLGSQDQGDKMQGHHHGDEGHNPGHDRGQGHNERSRA</sequence>
<dbReference type="InParanoid" id="C3YKL0"/>
<feature type="compositionally biased region" description="Basic and acidic residues" evidence="1">
    <location>
        <begin position="71"/>
        <end position="106"/>
    </location>
</feature>
<feature type="compositionally biased region" description="Basic and acidic residues" evidence="1">
    <location>
        <begin position="348"/>
        <end position="378"/>
    </location>
</feature>
<feature type="compositionally biased region" description="Low complexity" evidence="1">
    <location>
        <begin position="123"/>
        <end position="133"/>
    </location>
</feature>
<evidence type="ECO:0000256" key="1">
    <source>
        <dbReference type="SAM" id="MobiDB-lite"/>
    </source>
</evidence>
<feature type="region of interest" description="Disordered" evidence="1">
    <location>
        <begin position="346"/>
        <end position="378"/>
    </location>
</feature>
<protein>
    <submittedName>
        <fullName evidence="2">Uncharacterized protein</fullName>
    </submittedName>
</protein>
<proteinExistence type="predicted"/>
<feature type="region of interest" description="Disordered" evidence="1">
    <location>
        <begin position="1"/>
        <end position="150"/>
    </location>
</feature>
<evidence type="ECO:0000313" key="2">
    <source>
        <dbReference type="EMBL" id="EEN59078.1"/>
    </source>
</evidence>
<name>C3YKL0_BRAFL</name>
<feature type="compositionally biased region" description="Basic and acidic residues" evidence="1">
    <location>
        <begin position="134"/>
        <end position="150"/>
    </location>
</feature>
<accession>C3YKL0</accession>
<dbReference type="eggNOG" id="ENOG502S6CC">
    <property type="taxonomic scope" value="Eukaryota"/>
</dbReference>